<evidence type="ECO:0000256" key="7">
    <source>
        <dbReference type="SAM" id="MobiDB-lite"/>
    </source>
</evidence>
<evidence type="ECO:0000256" key="5">
    <source>
        <dbReference type="ARBA" id="ARBA00022832"/>
    </source>
</evidence>
<dbReference type="Pfam" id="PF00501">
    <property type="entry name" value="AMP-binding"/>
    <property type="match status" value="1"/>
</dbReference>
<dbReference type="InterPro" id="IPR040097">
    <property type="entry name" value="FAAL/FAAC"/>
</dbReference>
<keyword evidence="3" id="KW-0597">Phosphoprotein</keyword>
<name>A0A6J4QSF6_9ACTN</name>
<evidence type="ECO:0000256" key="4">
    <source>
        <dbReference type="ARBA" id="ARBA00022598"/>
    </source>
</evidence>
<dbReference type="GO" id="GO:0070566">
    <property type="term" value="F:adenylyltransferase activity"/>
    <property type="evidence" value="ECO:0007669"/>
    <property type="project" value="TreeGrafter"/>
</dbReference>
<protein>
    <submittedName>
        <fullName evidence="10">Polyketide synthase modules and related proteins</fullName>
    </submittedName>
</protein>
<dbReference type="InterPro" id="IPR025110">
    <property type="entry name" value="AMP-bd_C"/>
</dbReference>
<keyword evidence="8" id="KW-1133">Transmembrane helix</keyword>
<dbReference type="SUPFAM" id="SSF47336">
    <property type="entry name" value="ACP-like"/>
    <property type="match status" value="1"/>
</dbReference>
<feature type="compositionally biased region" description="Basic and acidic residues" evidence="7">
    <location>
        <begin position="8"/>
        <end position="24"/>
    </location>
</feature>
<evidence type="ECO:0000259" key="9">
    <source>
        <dbReference type="PROSITE" id="PS50075"/>
    </source>
</evidence>
<dbReference type="SUPFAM" id="SSF53383">
    <property type="entry name" value="PLP-dependent transferases"/>
    <property type="match status" value="1"/>
</dbReference>
<dbReference type="AlphaFoldDB" id="A0A6J4QSF6"/>
<dbReference type="FunFam" id="3.40.50.12780:FF:000013">
    <property type="entry name" value="Long-chain-fatty-acid--AMP ligase FadD32"/>
    <property type="match status" value="1"/>
</dbReference>
<dbReference type="CDD" id="cd05931">
    <property type="entry name" value="FAAL"/>
    <property type="match status" value="1"/>
</dbReference>
<dbReference type="GO" id="GO:0016874">
    <property type="term" value="F:ligase activity"/>
    <property type="evidence" value="ECO:0007669"/>
    <property type="project" value="UniProtKB-KW"/>
</dbReference>
<feature type="transmembrane region" description="Helical" evidence="8">
    <location>
        <begin position="125"/>
        <end position="145"/>
    </location>
</feature>
<dbReference type="PANTHER" id="PTHR22754:SF32">
    <property type="entry name" value="DISCO-INTERACTING PROTEIN 2"/>
    <property type="match status" value="1"/>
</dbReference>
<accession>A0A6J4QSF6</accession>
<dbReference type="Pfam" id="PF00550">
    <property type="entry name" value="PP-binding"/>
    <property type="match status" value="1"/>
</dbReference>
<dbReference type="InterPro" id="IPR042099">
    <property type="entry name" value="ANL_N_sf"/>
</dbReference>
<dbReference type="GO" id="GO:0006633">
    <property type="term" value="P:fatty acid biosynthetic process"/>
    <property type="evidence" value="ECO:0007669"/>
    <property type="project" value="TreeGrafter"/>
</dbReference>
<feature type="domain" description="Carrier" evidence="9">
    <location>
        <begin position="649"/>
        <end position="726"/>
    </location>
</feature>
<feature type="region of interest" description="Disordered" evidence="7">
    <location>
        <begin position="1"/>
        <end position="52"/>
    </location>
</feature>
<evidence type="ECO:0000256" key="3">
    <source>
        <dbReference type="ARBA" id="ARBA00022553"/>
    </source>
</evidence>
<keyword evidence="8" id="KW-0472">Membrane</keyword>
<dbReference type="GO" id="GO:0030170">
    <property type="term" value="F:pyridoxal phosphate binding"/>
    <property type="evidence" value="ECO:0007669"/>
    <property type="project" value="InterPro"/>
</dbReference>
<dbReference type="SUPFAM" id="SSF56801">
    <property type="entry name" value="Acetyl-CoA synthetase-like"/>
    <property type="match status" value="1"/>
</dbReference>
<keyword evidence="8" id="KW-0812">Transmembrane</keyword>
<keyword evidence="4" id="KW-0436">Ligase</keyword>
<dbReference type="PROSITE" id="PS00012">
    <property type="entry name" value="PHOSPHOPANTETHEINE"/>
    <property type="match status" value="1"/>
</dbReference>
<evidence type="ECO:0000256" key="6">
    <source>
        <dbReference type="ARBA" id="ARBA00023098"/>
    </source>
</evidence>
<dbReference type="Gene3D" id="3.40.50.12780">
    <property type="entry name" value="N-terminal domain of ligase-like"/>
    <property type="match status" value="1"/>
</dbReference>
<dbReference type="InterPro" id="IPR036736">
    <property type="entry name" value="ACP-like_sf"/>
</dbReference>
<dbReference type="Pfam" id="PF23024">
    <property type="entry name" value="AMP-dom_DIP2-like"/>
    <property type="match status" value="1"/>
</dbReference>
<evidence type="ECO:0000313" key="10">
    <source>
        <dbReference type="EMBL" id="CAA9453701.1"/>
    </source>
</evidence>
<dbReference type="Gene3D" id="1.10.1200.10">
    <property type="entry name" value="ACP-like"/>
    <property type="match status" value="1"/>
</dbReference>
<dbReference type="InterPro" id="IPR015424">
    <property type="entry name" value="PyrdxlP-dep_Trfase"/>
</dbReference>
<dbReference type="PROSITE" id="PS50075">
    <property type="entry name" value="CARRIER"/>
    <property type="match status" value="1"/>
</dbReference>
<dbReference type="InterPro" id="IPR004839">
    <property type="entry name" value="Aminotransferase_I/II_large"/>
</dbReference>
<evidence type="ECO:0000256" key="1">
    <source>
        <dbReference type="ARBA" id="ARBA00006432"/>
    </source>
</evidence>
<dbReference type="InterPro" id="IPR000873">
    <property type="entry name" value="AMP-dep_synth/lig_dom"/>
</dbReference>
<dbReference type="InterPro" id="IPR006162">
    <property type="entry name" value="Ppantetheine_attach_site"/>
</dbReference>
<comment type="similarity">
    <text evidence="1">Belongs to the ATP-dependent AMP-binding enzyme family.</text>
</comment>
<gene>
    <name evidence="10" type="ORF">AVDCRST_MAG02-1252</name>
</gene>
<dbReference type="Gene3D" id="3.30.300.30">
    <property type="match status" value="1"/>
</dbReference>
<evidence type="ECO:0000256" key="2">
    <source>
        <dbReference type="ARBA" id="ARBA00022450"/>
    </source>
</evidence>
<dbReference type="GO" id="GO:0071766">
    <property type="term" value="P:Actinobacterium-type cell wall biogenesis"/>
    <property type="evidence" value="ECO:0007669"/>
    <property type="project" value="UniProtKB-ARBA"/>
</dbReference>
<dbReference type="Gene3D" id="3.40.640.10">
    <property type="entry name" value="Type I PLP-dependent aspartate aminotransferase-like (Major domain)"/>
    <property type="match status" value="1"/>
</dbReference>
<organism evidence="10">
    <name type="scientific">uncultured Rubrobacteraceae bacterium</name>
    <dbReference type="NCBI Taxonomy" id="349277"/>
    <lineage>
        <taxon>Bacteria</taxon>
        <taxon>Bacillati</taxon>
        <taxon>Actinomycetota</taxon>
        <taxon>Rubrobacteria</taxon>
        <taxon>Rubrobacterales</taxon>
        <taxon>Rubrobacteraceae</taxon>
        <taxon>environmental samples</taxon>
    </lineage>
</organism>
<dbReference type="InterPro" id="IPR045851">
    <property type="entry name" value="AMP-bd_C_sf"/>
</dbReference>
<dbReference type="Gene3D" id="3.90.1150.10">
    <property type="entry name" value="Aspartate Aminotransferase, domain 1"/>
    <property type="match status" value="1"/>
</dbReference>
<reference evidence="10" key="1">
    <citation type="submission" date="2020-02" db="EMBL/GenBank/DDBJ databases">
        <authorList>
            <person name="Meier V. D."/>
        </authorList>
    </citation>
    <scope>NUCLEOTIDE SEQUENCE</scope>
    <source>
        <strain evidence="10">AVDCRST_MAG02</strain>
    </source>
</reference>
<evidence type="ECO:0000256" key="8">
    <source>
        <dbReference type="SAM" id="Phobius"/>
    </source>
</evidence>
<proteinExistence type="inferred from homology"/>
<dbReference type="EMBL" id="CADCVH010000040">
    <property type="protein sequence ID" value="CAA9453701.1"/>
    <property type="molecule type" value="Genomic_DNA"/>
</dbReference>
<dbReference type="InterPro" id="IPR015422">
    <property type="entry name" value="PyrdxlP-dep_Trfase_small"/>
</dbReference>
<dbReference type="InterPro" id="IPR009081">
    <property type="entry name" value="PP-bd_ACP"/>
</dbReference>
<sequence length="1150" mass="124528">MKRGSPWRSERREQRRIVQLDERTTQGISTRPVTEQDALHEARTGPRPPFSAGGFQPATLVELLSWRASHQPDRVAYTFLGAEETEEDSVTYGELDRRARSVASRLQSMGLSGGERVLLPYPVGLGYVAAFLGCLYAGVVAVPAYPPRPNRPASRLRAIVADSQATTVLTTSHVLSDQKRRLAHAPEMGTLRWLTTDDGKDQARGWDRPEAGGETLAYLQYTSGSTATPKGVMVTHANLLHNLAMIYTGVGYTPDSQIVSWLPPYHDMGMIGVVLQALYGGFPAALMTPVSFAQRPLGWLRAISRLGADSGGAPNFAYDLLARRVTPRERTTLDLSGWKVAFNGAEPIQQQTLERFAAAFAPCGFRREAFYAMYGLAEATALVSGGSKTAPPLVLPFKGSELERDRVVEAVAGHEDARTLVGCGRVLSDQKAAVVDPQTLTRCQPDRVGEVWISGPSVAQGYWGRPEETKHDFRARLADTGEGPFLRTGDLGFLRHGELFVTGRLKDLIIVRGRNHYPQDIEQTAEQSHAALRPGGCAAFSVQADEGEQLVVVQELERGYVRGVDLDDVAAAVRHAVAEHHETEVHVVALVRTGSIPKTSSGKIRRRATRAAYLENNLPVVRTDLLPNVVDGQDAVSAAADPEESAASSYKADRVLSVVSDFVLRRGHPEPALLSDSLQGDLGLDSLAVAELLTEVETAFDVRLGDSGVADLRTVEDVRGVVHIARQSGAQSSPESAGLAGLQDRIFRQVPQLGAVVSEQDGRNVKIGGRWYSDFASANYLGLDLHPEVLASIPDAIRRWGAHPSWSRAVASPQIYADLEQAIARFVGVPDVLVFPTITLLHSGVLPVLAGADGVILLDRAAHTSMQEAAQLAKSRGTAVDWFDHNDPYDLERRLELHGERPRKIIAVDGVYSMSGAYPPLPEFARLSRKHDARMYVDDAHGLGVIGENPTPENPYGNRGNGIVRHLGLRYGEEIVYVGGMSKAFSSMAAFVSCANGAERQQLAMASTAVFSGPCPTASLASALTGLRISQGDEGSDIRRRLLSLTRGLVTGARALGFAVDNNESFPLVSVKIGYVPEVVKACKILWGHGILITPALFPAVPLDRGALRFTVTAANTEEQVRLAIEALRMVRDELFPREQAPPRAVPPAR</sequence>
<dbReference type="GO" id="GO:0005886">
    <property type="term" value="C:plasma membrane"/>
    <property type="evidence" value="ECO:0007669"/>
    <property type="project" value="TreeGrafter"/>
</dbReference>
<dbReference type="Pfam" id="PF00155">
    <property type="entry name" value="Aminotran_1_2"/>
    <property type="match status" value="1"/>
</dbReference>
<dbReference type="PANTHER" id="PTHR22754">
    <property type="entry name" value="DISCO-INTERACTING PROTEIN 2 DIP2 -RELATED"/>
    <property type="match status" value="1"/>
</dbReference>
<keyword evidence="5" id="KW-0276">Fatty acid metabolism</keyword>
<keyword evidence="2" id="KW-0596">Phosphopantetheine</keyword>
<dbReference type="InterPro" id="IPR015421">
    <property type="entry name" value="PyrdxlP-dep_Trfase_major"/>
</dbReference>
<keyword evidence="6" id="KW-0443">Lipid metabolism</keyword>